<reference evidence="1" key="1">
    <citation type="submission" date="2021-06" db="EMBL/GenBank/DDBJ databases">
        <authorList>
            <person name="Kallberg Y."/>
            <person name="Tangrot J."/>
            <person name="Rosling A."/>
        </authorList>
    </citation>
    <scope>NUCLEOTIDE SEQUENCE</scope>
    <source>
        <strain evidence="1">CL356</strain>
    </source>
</reference>
<organism evidence="1 2">
    <name type="scientific">Acaulospora colombiana</name>
    <dbReference type="NCBI Taxonomy" id="27376"/>
    <lineage>
        <taxon>Eukaryota</taxon>
        <taxon>Fungi</taxon>
        <taxon>Fungi incertae sedis</taxon>
        <taxon>Mucoromycota</taxon>
        <taxon>Glomeromycotina</taxon>
        <taxon>Glomeromycetes</taxon>
        <taxon>Diversisporales</taxon>
        <taxon>Acaulosporaceae</taxon>
        <taxon>Acaulospora</taxon>
    </lineage>
</organism>
<evidence type="ECO:0000313" key="1">
    <source>
        <dbReference type="EMBL" id="CAG8684734.1"/>
    </source>
</evidence>
<name>A0ACA9P1C6_9GLOM</name>
<accession>A0ACA9P1C6</accession>
<sequence>MTSSSPSKILLARLTAQIFNHSYNPSGVRTGNKILRQRLIGPTITNWYPKHLIKLSEITELFPGFKLVDLEEKQRLEDIARLRKRGKGAPKKAKEANDLNARTPFLGK</sequence>
<gene>
    <name evidence="1" type="ORF">ACOLOM_LOCUS9498</name>
</gene>
<proteinExistence type="predicted"/>
<evidence type="ECO:0000313" key="2">
    <source>
        <dbReference type="Proteomes" id="UP000789525"/>
    </source>
</evidence>
<dbReference type="Proteomes" id="UP000789525">
    <property type="component" value="Unassembled WGS sequence"/>
</dbReference>
<protein>
    <submittedName>
        <fullName evidence="1">4679_t:CDS:1</fullName>
    </submittedName>
</protein>
<dbReference type="EMBL" id="CAJVPT010027718">
    <property type="protein sequence ID" value="CAG8684734.1"/>
    <property type="molecule type" value="Genomic_DNA"/>
</dbReference>
<keyword evidence="2" id="KW-1185">Reference proteome</keyword>
<comment type="caution">
    <text evidence="1">The sequence shown here is derived from an EMBL/GenBank/DDBJ whole genome shotgun (WGS) entry which is preliminary data.</text>
</comment>
<feature type="non-terminal residue" evidence="1">
    <location>
        <position position="108"/>
    </location>
</feature>